<evidence type="ECO:0000259" key="2">
    <source>
        <dbReference type="Pfam" id="PF13632"/>
    </source>
</evidence>
<feature type="transmembrane region" description="Helical" evidence="1">
    <location>
        <begin position="51"/>
        <end position="73"/>
    </location>
</feature>
<dbReference type="InterPro" id="IPR029044">
    <property type="entry name" value="Nucleotide-diphossugar_trans"/>
</dbReference>
<sequence>MSQDYYLTIGRSADLKNTGERMLYRFFEMLPGIISLGTIALLVLLSWRAPLIASILVISFVLYWFFRTLYLMFHLWAGYREMRLYERTDWLSRLKAEKPSWQETYHLAVVPNFEEPLEVLRQTLLGLEQNDYPKDHVLLVFGIEEAEGDEGEKKAMMLYQEFSSKFPHFIIARHPKGIQGEMPGKGSNETWAVKEGVKQLVQPLGIEPEKVIVSSLDSDTVVGPSYFSCLTYRFLSSKDPQHTSFQPIPLFLNNIAEAPAISRIFSFSSTFWHTMNQERPEKLVTFSSHAMPLKALMDVGYKQTNVVSDDSRIFWQCFLFYNGNYHVEPLFYPVSMDANVTRSFWKTLFNIYKQQRRWAYGVADIPYFLFGFLKNKNIPLFKKVSLGWELFEGHWTWATAPLVLFFAGWLPLLLGGEAFSQTLLSYSLPTFTGRILSVATLGLITSAIISINLLPRPLYQKKWKLLFYAGQWLLFPFTMIFFSSFPALDAQIRLMLGRYLGFWHTPKFR</sequence>
<dbReference type="InterPro" id="IPR001173">
    <property type="entry name" value="Glyco_trans_2-like"/>
</dbReference>
<dbReference type="PANTHER" id="PTHR36851:SF1">
    <property type="entry name" value="GLYCO_TRANS_2-LIKE DOMAIN-CONTAINING PROTEIN"/>
    <property type="match status" value="1"/>
</dbReference>
<organism evidence="3 4">
    <name type="scientific">Candidatus Wildermuthbacteria bacterium RIFCSPLOWO2_01_FULL_48_16</name>
    <dbReference type="NCBI Taxonomy" id="1802461"/>
    <lineage>
        <taxon>Bacteria</taxon>
        <taxon>Candidatus Wildermuthiibacteriota</taxon>
    </lineage>
</organism>
<proteinExistence type="predicted"/>
<dbReference type="EMBL" id="MHUG01000015">
    <property type="protein sequence ID" value="OHA73180.1"/>
    <property type="molecule type" value="Genomic_DNA"/>
</dbReference>
<evidence type="ECO:0000313" key="3">
    <source>
        <dbReference type="EMBL" id="OHA73180.1"/>
    </source>
</evidence>
<dbReference type="AlphaFoldDB" id="A0A1G2RK11"/>
<dbReference type="SUPFAM" id="SSF53448">
    <property type="entry name" value="Nucleotide-diphospho-sugar transferases"/>
    <property type="match status" value="1"/>
</dbReference>
<evidence type="ECO:0000313" key="4">
    <source>
        <dbReference type="Proteomes" id="UP000176917"/>
    </source>
</evidence>
<feature type="transmembrane region" description="Helical" evidence="1">
    <location>
        <begin position="26"/>
        <end position="45"/>
    </location>
</feature>
<gene>
    <name evidence="3" type="ORF">A3B24_00865</name>
</gene>
<feature type="transmembrane region" description="Helical" evidence="1">
    <location>
        <begin position="435"/>
        <end position="454"/>
    </location>
</feature>
<reference evidence="3 4" key="1">
    <citation type="journal article" date="2016" name="Nat. Commun.">
        <title>Thousands of microbial genomes shed light on interconnected biogeochemical processes in an aquifer system.</title>
        <authorList>
            <person name="Anantharaman K."/>
            <person name="Brown C.T."/>
            <person name="Hug L.A."/>
            <person name="Sharon I."/>
            <person name="Castelle C.J."/>
            <person name="Probst A.J."/>
            <person name="Thomas B.C."/>
            <person name="Singh A."/>
            <person name="Wilkins M.J."/>
            <person name="Karaoz U."/>
            <person name="Brodie E.L."/>
            <person name="Williams K.H."/>
            <person name="Hubbard S.S."/>
            <person name="Banfield J.F."/>
        </authorList>
    </citation>
    <scope>NUCLEOTIDE SEQUENCE [LARGE SCALE GENOMIC DNA]</scope>
</reference>
<keyword evidence="1" id="KW-0812">Transmembrane</keyword>
<evidence type="ECO:0000256" key="1">
    <source>
        <dbReference type="SAM" id="Phobius"/>
    </source>
</evidence>
<keyword evidence="1" id="KW-0472">Membrane</keyword>
<feature type="transmembrane region" description="Helical" evidence="1">
    <location>
        <begin position="466"/>
        <end position="488"/>
    </location>
</feature>
<protein>
    <recommendedName>
        <fullName evidence="2">Glycosyltransferase 2-like domain-containing protein</fullName>
    </recommendedName>
</protein>
<comment type="caution">
    <text evidence="3">The sequence shown here is derived from an EMBL/GenBank/DDBJ whole genome shotgun (WGS) entry which is preliminary data.</text>
</comment>
<feature type="transmembrane region" description="Helical" evidence="1">
    <location>
        <begin position="395"/>
        <end position="414"/>
    </location>
</feature>
<dbReference type="STRING" id="1802461.A3B24_00865"/>
<dbReference type="Proteomes" id="UP000176917">
    <property type="component" value="Unassembled WGS sequence"/>
</dbReference>
<accession>A0A1G2RK11</accession>
<dbReference type="Pfam" id="PF13632">
    <property type="entry name" value="Glyco_trans_2_3"/>
    <property type="match status" value="1"/>
</dbReference>
<dbReference type="PANTHER" id="PTHR36851">
    <property type="entry name" value="UNNAMED PRODUCT"/>
    <property type="match status" value="1"/>
</dbReference>
<keyword evidence="1" id="KW-1133">Transmembrane helix</keyword>
<name>A0A1G2RK11_9BACT</name>
<feature type="domain" description="Glycosyltransferase 2-like" evidence="2">
    <location>
        <begin position="213"/>
        <end position="409"/>
    </location>
</feature>